<evidence type="ECO:0000313" key="2">
    <source>
        <dbReference type="Proteomes" id="UP000061660"/>
    </source>
</evidence>
<keyword evidence="2" id="KW-1185">Reference proteome</keyword>
<dbReference type="Proteomes" id="UP000061660">
    <property type="component" value="Chromosome"/>
</dbReference>
<dbReference type="OrthoDB" id="2646088at2"/>
<evidence type="ECO:0000313" key="1">
    <source>
        <dbReference type="EMBL" id="ALS20956.1"/>
    </source>
</evidence>
<dbReference type="EMBL" id="CP013652">
    <property type="protein sequence ID" value="ALS20956.1"/>
    <property type="molecule type" value="Genomic_DNA"/>
</dbReference>
<dbReference type="STRING" id="162209.IJ22_05690"/>
<gene>
    <name evidence="1" type="ORF">IJ22_05690</name>
</gene>
<dbReference type="KEGG" id="pnp:IJ22_05690"/>
<organism evidence="1 2">
    <name type="scientific">Paenibacillus naphthalenovorans</name>
    <dbReference type="NCBI Taxonomy" id="162209"/>
    <lineage>
        <taxon>Bacteria</taxon>
        <taxon>Bacillati</taxon>
        <taxon>Bacillota</taxon>
        <taxon>Bacilli</taxon>
        <taxon>Bacillales</taxon>
        <taxon>Paenibacillaceae</taxon>
        <taxon>Paenibacillus</taxon>
    </lineage>
</organism>
<dbReference type="RefSeq" id="WP_062407082.1">
    <property type="nucleotide sequence ID" value="NZ_BJCS01000002.1"/>
</dbReference>
<proteinExistence type="predicted"/>
<dbReference type="AlphaFoldDB" id="A0A0U2UCN1"/>
<dbReference type="PATRIC" id="fig|162209.4.peg.603"/>
<accession>A0A0U2UCN1</accession>
<reference evidence="1 2" key="2">
    <citation type="journal article" date="2016" name="Genome Announc.">
        <title>Complete Genome Sequences of Two Interactive Moderate Thermophiles, Paenibacillus napthalenovorans 32O-Y and Paenibacillus sp. 32O-W.</title>
        <authorList>
            <person name="Butler R.R.III."/>
            <person name="Wang J."/>
            <person name="Stark B.C."/>
            <person name="Pombert J.F."/>
        </authorList>
    </citation>
    <scope>NUCLEOTIDE SEQUENCE [LARGE SCALE GENOMIC DNA]</scope>
    <source>
        <strain evidence="1 2">32O-Y</strain>
    </source>
</reference>
<name>A0A0U2UCN1_9BACL</name>
<protein>
    <submittedName>
        <fullName evidence="1">Periplasmic protein</fullName>
    </submittedName>
</protein>
<sequence>MRDKIMSRWSTYEPFHVPFNGYKIADIVITSHAQNRWSERVEDEKGGIEHICSFLWNKLKYGGIQPYYANEKDVYLIDEDLVMVSEFVEIKDEIDIAGNPLHKMIVVTFLGRVSQDIQLRDLKAYYSWLRHSRRMTLVKNGRKKR</sequence>
<reference evidence="2" key="1">
    <citation type="submission" date="2015-12" db="EMBL/GenBank/DDBJ databases">
        <title>Complete genome sequences of two moderately thermophilic Paenibacillus species.</title>
        <authorList>
            <person name="Butler R.III."/>
            <person name="Wang J."/>
            <person name="Stark B.C."/>
            <person name="Pombert J.-F."/>
        </authorList>
    </citation>
    <scope>NUCLEOTIDE SEQUENCE [LARGE SCALE GENOMIC DNA]</scope>
    <source>
        <strain evidence="2">32O-Y</strain>
    </source>
</reference>